<dbReference type="SUPFAM" id="SSF50129">
    <property type="entry name" value="GroES-like"/>
    <property type="match status" value="1"/>
</dbReference>
<proteinExistence type="inferred from homology"/>
<dbReference type="Pfam" id="PF08240">
    <property type="entry name" value="ADH_N"/>
    <property type="match status" value="1"/>
</dbReference>
<feature type="domain" description="Enoyl reductase (ER)" evidence="9">
    <location>
        <begin position="10"/>
        <end position="341"/>
    </location>
</feature>
<comment type="similarity">
    <text evidence="2">Belongs to the zinc-containing alcohol dehydrogenase family.</text>
</comment>
<accession>A0A934JUR3</accession>
<sequence length="343" mass="36568">MKAIVQPVIGPPEVLEMRDLPDPRPPERDQLLVRVRACGVCYHDLLVREGIYRHLVNMPLVPGHEIAGDVVAIGPEVGRMCVGDRVTSTNRETCGQCDLCRTGQEGICPNQHFFGHNGPGGYAGYALLRENALSVVPTSISAEQACVLSCAVGTELHAIRDVGQVRAGETVLVTGAGGGLGIHGVQVGRVCGAFVIGLTSSAAKADAIRAAGADEVVVFERGRRFDDLIRSLAPAGVDVVCDNVGEPVFDSCFRTLAFGGRYVFVGQLNDRRISFNPAWPLLRNTQLRGSNSSTRKELDEVIKLTTAGRIRPVLDAVLPLAEAAEAHRRVAAADVTGRIVLVP</sequence>
<keyword evidence="4" id="KW-0479">Metal-binding</keyword>
<dbReference type="InterPro" id="IPR020843">
    <property type="entry name" value="ER"/>
</dbReference>
<keyword evidence="6" id="KW-0560">Oxidoreductase</keyword>
<dbReference type="PROSITE" id="PS01162">
    <property type="entry name" value="QOR_ZETA_CRYSTAL"/>
    <property type="match status" value="1"/>
</dbReference>
<dbReference type="GO" id="GO:0004022">
    <property type="term" value="F:alcohol dehydrogenase (NAD+) activity"/>
    <property type="evidence" value="ECO:0007669"/>
    <property type="project" value="UniProtKB-EC"/>
</dbReference>
<name>A0A934JUR3_9BACT</name>
<dbReference type="InterPro" id="IPR013154">
    <property type="entry name" value="ADH-like_N"/>
</dbReference>
<dbReference type="PROSITE" id="PS00059">
    <property type="entry name" value="ADH_ZINC"/>
    <property type="match status" value="1"/>
</dbReference>
<dbReference type="PANTHER" id="PTHR42940">
    <property type="entry name" value="ALCOHOL DEHYDROGENASE 1-RELATED"/>
    <property type="match status" value="1"/>
</dbReference>
<protein>
    <recommendedName>
        <fullName evidence="3">alcohol dehydrogenase</fullName>
        <ecNumber evidence="3">1.1.1.1</ecNumber>
    </recommendedName>
</protein>
<dbReference type="AlphaFoldDB" id="A0A934JUR3"/>
<dbReference type="SMART" id="SM00829">
    <property type="entry name" value="PKS_ER"/>
    <property type="match status" value="1"/>
</dbReference>
<evidence type="ECO:0000256" key="1">
    <source>
        <dbReference type="ARBA" id="ARBA00001947"/>
    </source>
</evidence>
<evidence type="ECO:0000256" key="8">
    <source>
        <dbReference type="ARBA" id="ARBA00049243"/>
    </source>
</evidence>
<comment type="caution">
    <text evidence="10">The sequence shown here is derived from an EMBL/GenBank/DDBJ whole genome shotgun (WGS) entry which is preliminary data.</text>
</comment>
<evidence type="ECO:0000256" key="7">
    <source>
        <dbReference type="ARBA" id="ARBA00049164"/>
    </source>
</evidence>
<dbReference type="Pfam" id="PF13602">
    <property type="entry name" value="ADH_zinc_N_2"/>
    <property type="match status" value="1"/>
</dbReference>
<dbReference type="InterPro" id="IPR036291">
    <property type="entry name" value="NAD(P)-bd_dom_sf"/>
</dbReference>
<reference evidence="10 11" key="1">
    <citation type="submission" date="2020-10" db="EMBL/GenBank/DDBJ databases">
        <title>Ca. Dormibacterota MAGs.</title>
        <authorList>
            <person name="Montgomery K."/>
        </authorList>
    </citation>
    <scope>NUCLEOTIDE SEQUENCE [LARGE SCALE GENOMIC DNA]</scope>
    <source>
        <strain evidence="10">SC8812_S17_18</strain>
    </source>
</reference>
<gene>
    <name evidence="10" type="ORF">JF886_05415</name>
</gene>
<evidence type="ECO:0000256" key="4">
    <source>
        <dbReference type="ARBA" id="ARBA00022723"/>
    </source>
</evidence>
<evidence type="ECO:0000256" key="5">
    <source>
        <dbReference type="ARBA" id="ARBA00022833"/>
    </source>
</evidence>
<evidence type="ECO:0000313" key="10">
    <source>
        <dbReference type="EMBL" id="MBJ7594294.1"/>
    </source>
</evidence>
<dbReference type="Gene3D" id="3.90.180.10">
    <property type="entry name" value="Medium-chain alcohol dehydrogenases, catalytic domain"/>
    <property type="match status" value="1"/>
</dbReference>
<dbReference type="InterPro" id="IPR011032">
    <property type="entry name" value="GroES-like_sf"/>
</dbReference>
<organism evidence="10 11">
    <name type="scientific">Candidatus Aeolococcus gillhamiae</name>
    <dbReference type="NCBI Taxonomy" id="3127015"/>
    <lineage>
        <taxon>Bacteria</taxon>
        <taxon>Bacillati</taxon>
        <taxon>Candidatus Dormiibacterota</taxon>
        <taxon>Candidatus Dormibacteria</taxon>
        <taxon>Candidatus Aeolococcales</taxon>
        <taxon>Candidatus Aeolococcaceae</taxon>
        <taxon>Candidatus Aeolococcus</taxon>
    </lineage>
</organism>
<dbReference type="InterPro" id="IPR002328">
    <property type="entry name" value="ADH_Zn_CS"/>
</dbReference>
<evidence type="ECO:0000313" key="11">
    <source>
        <dbReference type="Proteomes" id="UP000606991"/>
    </source>
</evidence>
<evidence type="ECO:0000256" key="6">
    <source>
        <dbReference type="ARBA" id="ARBA00023002"/>
    </source>
</evidence>
<dbReference type="SUPFAM" id="SSF51735">
    <property type="entry name" value="NAD(P)-binding Rossmann-fold domains"/>
    <property type="match status" value="1"/>
</dbReference>
<evidence type="ECO:0000256" key="2">
    <source>
        <dbReference type="ARBA" id="ARBA00008072"/>
    </source>
</evidence>
<dbReference type="Proteomes" id="UP000606991">
    <property type="component" value="Unassembled WGS sequence"/>
</dbReference>
<dbReference type="EMBL" id="JAEKNS010000061">
    <property type="protein sequence ID" value="MBJ7594294.1"/>
    <property type="molecule type" value="Genomic_DNA"/>
</dbReference>
<comment type="catalytic activity">
    <reaction evidence="7">
        <text>a secondary alcohol + NAD(+) = a ketone + NADH + H(+)</text>
        <dbReference type="Rhea" id="RHEA:10740"/>
        <dbReference type="ChEBI" id="CHEBI:15378"/>
        <dbReference type="ChEBI" id="CHEBI:17087"/>
        <dbReference type="ChEBI" id="CHEBI:35681"/>
        <dbReference type="ChEBI" id="CHEBI:57540"/>
        <dbReference type="ChEBI" id="CHEBI:57945"/>
        <dbReference type="EC" id="1.1.1.1"/>
    </reaction>
</comment>
<dbReference type="EC" id="1.1.1.1" evidence="3"/>
<keyword evidence="5" id="KW-0862">Zinc</keyword>
<dbReference type="GO" id="GO:0046872">
    <property type="term" value="F:metal ion binding"/>
    <property type="evidence" value="ECO:0007669"/>
    <property type="project" value="UniProtKB-KW"/>
</dbReference>
<evidence type="ECO:0000259" key="9">
    <source>
        <dbReference type="SMART" id="SM00829"/>
    </source>
</evidence>
<dbReference type="InterPro" id="IPR002364">
    <property type="entry name" value="Quin_OxRdtase/zeta-crystal_CS"/>
</dbReference>
<evidence type="ECO:0000256" key="3">
    <source>
        <dbReference type="ARBA" id="ARBA00013190"/>
    </source>
</evidence>
<dbReference type="PANTHER" id="PTHR42940:SF8">
    <property type="entry name" value="VACUOLAR PROTEIN SORTING-ASSOCIATED PROTEIN 11"/>
    <property type="match status" value="1"/>
</dbReference>
<comment type="cofactor">
    <cofactor evidence="1">
        <name>Zn(2+)</name>
        <dbReference type="ChEBI" id="CHEBI:29105"/>
    </cofactor>
</comment>
<comment type="catalytic activity">
    <reaction evidence="8">
        <text>a primary alcohol + NAD(+) = an aldehyde + NADH + H(+)</text>
        <dbReference type="Rhea" id="RHEA:10736"/>
        <dbReference type="ChEBI" id="CHEBI:15378"/>
        <dbReference type="ChEBI" id="CHEBI:15734"/>
        <dbReference type="ChEBI" id="CHEBI:17478"/>
        <dbReference type="ChEBI" id="CHEBI:57540"/>
        <dbReference type="ChEBI" id="CHEBI:57945"/>
        <dbReference type="EC" id="1.1.1.1"/>
    </reaction>
</comment>